<sequence length="1471" mass="165456">MLSVSHKSSSDSDSKSAANVHRKAANQHDEAKIQTKREARNDHTASLQRVIQNGNTGGISAIQAKLSVGQPDDKYEVEAESKADRVMSMAQPGSESVQSKPIVGTISRMIQTQAEEEEELQMQPMEEEEIQAKSMEEEPELQAKELEEENIQRQAGEEEEIQAKSQEEEPEVQAREMEEEELQRKGDSESASSRPGSSFESSLSAIKGAGDPLPGSVRSYMEPRFGADFSNVRVHTGGEAADLSQNINAQAFTHGRDIYFNEGKYNPDSSSGKHLIAHELTHTIQQGAAVQTKGKATQTSSNNNRVQRSWLSDAASWVGDRVSDAAEWVGDSLEAGKDWLMGWIRDHIADVRGYRLFTVALGQDPITGEHVDRNGRNFIEAGLDIIPNGAEYKRKLEREGALTEAAAWVDEQIVLLQELNPTRIAGNFSRFWDRLSITDIRNPRSTLEDLLRIFSTPINAVIQFARNAASKFLEIVKSYVKTEVKDYIKDQQSPTFYPLLRVILAEDPITGEEVERSGANILRGFIRLHPDGDEQLAQMEETGSFQRAANWVNRSIIRIRNIATGLKTAFLSIWEAITDINTLLHPIATFRRIYNNFRAPLTQLADFMWEVGSRILKFIKDALLSRLSAFARNTRGYPLITVLLGKDPFTGRQVERNVENIVRGFMSLMEGGEEKFEKMKETGAIARLNSWLEGALARLNITWEYIRGLFMSAWRSFSIHDIAQPFEAFARIVRLFSPPIRRLFNFVVEVIKKIIEIVLQIMNFPSDLIASIFQKTVSVIQQIKRDPIGFIKNLMLGVKQGFIQFFDRIGTHLMNGVTGWLFGELEEAGITPPRELTFRSILGLVMDVLGITADRIFEKIGERIGRERMERLRGMIDRVQGIWSFVRDVMERGPVAIWERVQEQLSNLWDMVLDRIKSWIMERIINRVTAKLLTMLDPTGIMAVVNGFIAFYNAVQSFVRYFREMLETVNRFVDGVRAIASGNVNPAANKLEEALGNAMPIAIGFLANQVGLGGLGRRIGEMIEAVQERVDQAIDWLIDRAIQMGGAVLNAARSAAGTVRDTVANLFGGRTRFRTESGESHSLYVEEGNNRPRLMMASTPRTVEEFLDFYESETSGSDTKRGHWEAAKEILDENVKPLIEELDIISQQDDADEDTIRAKQQELLSAEVELADRLRLLLRTDEDIGGMAEKYALEGITGTYGTMPKPSGDDLTADHQPQAAIFEEAARMRWFRVEGANRMRERAANRADSAYAINLHKYRHEEGRTYGSKGSATKSNFLADVGNTTSEEKTPKENRVEVVNVIENHLELDVEAMKTIVSKDYSHNNWRDIYQETSLPEEEKKELIDDVKSRIENGENRLKSQNLDTLADRSVDSPLSTASNVEMDGNGVTQPRRLVRLSINNPGSDAEEALMKLPGIGSARADQIMANIPFQSWAEVTEIPGITQGMINNWQSQTNENGDRLVYFYGETEWN</sequence>
<feature type="compositionally biased region" description="Basic and acidic residues" evidence="2">
    <location>
        <begin position="26"/>
        <end position="43"/>
    </location>
</feature>
<proteinExistence type="predicted"/>
<feature type="compositionally biased region" description="Acidic residues" evidence="2">
    <location>
        <begin position="114"/>
        <end position="129"/>
    </location>
</feature>
<organism evidence="4 5">
    <name type="scientific">Fodinibius salsisoli</name>
    <dbReference type="NCBI Taxonomy" id="2820877"/>
    <lineage>
        <taxon>Bacteria</taxon>
        <taxon>Pseudomonadati</taxon>
        <taxon>Balneolota</taxon>
        <taxon>Balneolia</taxon>
        <taxon>Balneolales</taxon>
        <taxon>Balneolaceae</taxon>
        <taxon>Fodinibius</taxon>
    </lineage>
</organism>
<dbReference type="InterPro" id="IPR025295">
    <property type="entry name" value="eCIS_core_dom"/>
</dbReference>
<keyword evidence="1" id="KW-0175">Coiled coil</keyword>
<feature type="region of interest" description="Disordered" evidence="2">
    <location>
        <begin position="81"/>
        <end position="217"/>
    </location>
</feature>
<feature type="compositionally biased region" description="Basic and acidic residues" evidence="2">
    <location>
        <begin position="130"/>
        <end position="145"/>
    </location>
</feature>
<protein>
    <submittedName>
        <fullName evidence="4">DUF4157 domain-containing protein</fullName>
    </submittedName>
</protein>
<evidence type="ECO:0000256" key="1">
    <source>
        <dbReference type="SAM" id="Coils"/>
    </source>
</evidence>
<dbReference type="SUPFAM" id="SSF81585">
    <property type="entry name" value="PsbU/PolX domain-like"/>
    <property type="match status" value="1"/>
</dbReference>
<evidence type="ECO:0000256" key="2">
    <source>
        <dbReference type="SAM" id="MobiDB-lite"/>
    </source>
</evidence>
<feature type="domain" description="eCIS core" evidence="3">
    <location>
        <begin position="212"/>
        <end position="288"/>
    </location>
</feature>
<reference evidence="4 5" key="1">
    <citation type="submission" date="2021-03" db="EMBL/GenBank/DDBJ databases">
        <title>Aliifodinibius sp. nov., a new bacterium isolated from saline soil.</title>
        <authorList>
            <person name="Galisteo C."/>
            <person name="De La Haba R."/>
            <person name="Sanchez-Porro C."/>
            <person name="Ventosa A."/>
        </authorList>
    </citation>
    <scope>NUCLEOTIDE SEQUENCE [LARGE SCALE GENOMIC DNA]</scope>
    <source>
        <strain evidence="4 5">1BSP15-2V2</strain>
    </source>
</reference>
<feature type="compositionally biased region" description="Polar residues" evidence="2">
    <location>
        <begin position="189"/>
        <end position="204"/>
    </location>
</feature>
<feature type="region of interest" description="Disordered" evidence="2">
    <location>
        <begin position="1"/>
        <end position="45"/>
    </location>
</feature>
<evidence type="ECO:0000259" key="3">
    <source>
        <dbReference type="Pfam" id="PF13699"/>
    </source>
</evidence>
<name>A0ABT3PQM0_9BACT</name>
<feature type="coiled-coil region" evidence="1">
    <location>
        <begin position="1337"/>
        <end position="1364"/>
    </location>
</feature>
<accession>A0ABT3PQM0</accession>
<feature type="compositionally biased region" description="Basic and acidic residues" evidence="2">
    <location>
        <begin position="161"/>
        <end position="188"/>
    </location>
</feature>
<gene>
    <name evidence="4" type="ORF">J6I44_14985</name>
</gene>
<evidence type="ECO:0000313" key="4">
    <source>
        <dbReference type="EMBL" id="MCW9708168.1"/>
    </source>
</evidence>
<dbReference type="EMBL" id="JAGGJA010000010">
    <property type="protein sequence ID" value="MCW9708168.1"/>
    <property type="molecule type" value="Genomic_DNA"/>
</dbReference>
<dbReference type="Gene3D" id="1.10.150.320">
    <property type="entry name" value="Photosystem II 12 kDa extrinsic protein"/>
    <property type="match status" value="1"/>
</dbReference>
<dbReference type="RefSeq" id="WP_265766954.1">
    <property type="nucleotide sequence ID" value="NZ_JAGGJA010000010.1"/>
</dbReference>
<dbReference type="Proteomes" id="UP001207918">
    <property type="component" value="Unassembled WGS sequence"/>
</dbReference>
<comment type="caution">
    <text evidence="4">The sequence shown here is derived from an EMBL/GenBank/DDBJ whole genome shotgun (WGS) entry which is preliminary data.</text>
</comment>
<evidence type="ECO:0000313" key="5">
    <source>
        <dbReference type="Proteomes" id="UP001207918"/>
    </source>
</evidence>
<keyword evidence="5" id="KW-1185">Reference proteome</keyword>
<dbReference type="Pfam" id="PF13699">
    <property type="entry name" value="eCIS_core"/>
    <property type="match status" value="1"/>
</dbReference>